<organism evidence="6 7">
    <name type="scientific">Defluviitalea raffinosedens</name>
    <dbReference type="NCBI Taxonomy" id="1450156"/>
    <lineage>
        <taxon>Bacteria</taxon>
        <taxon>Bacillati</taxon>
        <taxon>Bacillota</taxon>
        <taxon>Clostridia</taxon>
        <taxon>Lachnospirales</taxon>
        <taxon>Defluviitaleaceae</taxon>
        <taxon>Defluviitalea</taxon>
    </lineage>
</organism>
<name>A0A7C8LHK1_9FIRM</name>
<dbReference type="OrthoDB" id="9810992at2"/>
<reference evidence="6 7" key="1">
    <citation type="submission" date="2019-12" db="EMBL/GenBank/DDBJ databases">
        <title>Defluviitalea raffinosedens, isolated from a biogas fermenter, genome sequencing and characterization.</title>
        <authorList>
            <person name="Rettenmaier R."/>
            <person name="Schneider M."/>
            <person name="Neuhaus K."/>
            <person name="Liebl W."/>
            <person name="Zverlov V."/>
        </authorList>
    </citation>
    <scope>NUCLEOTIDE SEQUENCE [LARGE SCALE GENOMIC DNA]</scope>
    <source>
        <strain evidence="6 7">249c-K6</strain>
    </source>
</reference>
<dbReference type="InterPro" id="IPR003593">
    <property type="entry name" value="AAA+_ATPase"/>
</dbReference>
<dbReference type="GO" id="GO:0022857">
    <property type="term" value="F:transmembrane transporter activity"/>
    <property type="evidence" value="ECO:0007669"/>
    <property type="project" value="UniProtKB-ARBA"/>
</dbReference>
<dbReference type="Gene3D" id="3.40.50.300">
    <property type="entry name" value="P-loop containing nucleotide triphosphate hydrolases"/>
    <property type="match status" value="1"/>
</dbReference>
<evidence type="ECO:0000256" key="4">
    <source>
        <dbReference type="ARBA" id="ARBA00022840"/>
    </source>
</evidence>
<keyword evidence="7" id="KW-1185">Reference proteome</keyword>
<accession>A0A7C8LHK1</accession>
<dbReference type="EMBL" id="WSLF01000003">
    <property type="protein sequence ID" value="KAE9635444.1"/>
    <property type="molecule type" value="Genomic_DNA"/>
</dbReference>
<comment type="similarity">
    <text evidence="1">Belongs to the ABC transporter superfamily.</text>
</comment>
<dbReference type="InterPro" id="IPR017871">
    <property type="entry name" value="ABC_transporter-like_CS"/>
</dbReference>
<keyword evidence="4 6" id="KW-0067">ATP-binding</keyword>
<keyword evidence="2" id="KW-0813">Transport</keyword>
<dbReference type="SUPFAM" id="SSF52540">
    <property type="entry name" value="P-loop containing nucleoside triphosphate hydrolases"/>
    <property type="match status" value="1"/>
</dbReference>
<dbReference type="AlphaFoldDB" id="A0A7C8LHK1"/>
<dbReference type="Pfam" id="PF00005">
    <property type="entry name" value="ABC_tran"/>
    <property type="match status" value="1"/>
</dbReference>
<dbReference type="PANTHER" id="PTHR42798">
    <property type="entry name" value="LIPOPROTEIN-RELEASING SYSTEM ATP-BINDING PROTEIN LOLD"/>
    <property type="match status" value="1"/>
</dbReference>
<dbReference type="SMART" id="SM00382">
    <property type="entry name" value="AAA"/>
    <property type="match status" value="1"/>
</dbReference>
<evidence type="ECO:0000256" key="3">
    <source>
        <dbReference type="ARBA" id="ARBA00022741"/>
    </source>
</evidence>
<gene>
    <name evidence="6" type="ORF">GND95_04670</name>
</gene>
<feature type="domain" description="ABC transporter" evidence="5">
    <location>
        <begin position="5"/>
        <end position="234"/>
    </location>
</feature>
<keyword evidence="3" id="KW-0547">Nucleotide-binding</keyword>
<dbReference type="CDD" id="cd03255">
    <property type="entry name" value="ABC_MJ0796_LolCDE_FtsE"/>
    <property type="match status" value="1"/>
</dbReference>
<sequence>MDILLRAKNLRKQYQMGEVTVDALKDASFEIYEGEFIVVLGPSGSGKSTMLNLIGGMDTITSGELYYRDQSLHGASEKELTFYRRNTVGFVFQFYNLMPNLTAYENVKLSVEIAKNPLKVEDVLREVGLEDRADHFPSQMSGGQQQRVSLARAIAKNPEILLCDEPTGALDLATGLQVLKLLRKFNKEYKKTVIIITHNGEIAKMADRVFYIKDGKLSRIEQNEKPLPPEEVAW</sequence>
<dbReference type="GO" id="GO:0016887">
    <property type="term" value="F:ATP hydrolysis activity"/>
    <property type="evidence" value="ECO:0007669"/>
    <property type="project" value="InterPro"/>
</dbReference>
<proteinExistence type="inferred from homology"/>
<dbReference type="PANTHER" id="PTHR42798:SF2">
    <property type="entry name" value="ABC TRANSPORTER ATP-BINDING PROTEIN MG467-RELATED"/>
    <property type="match status" value="1"/>
</dbReference>
<dbReference type="GO" id="GO:0005524">
    <property type="term" value="F:ATP binding"/>
    <property type="evidence" value="ECO:0007669"/>
    <property type="project" value="UniProtKB-KW"/>
</dbReference>
<dbReference type="FunFam" id="3.40.50.300:FF:000032">
    <property type="entry name" value="Export ABC transporter ATP-binding protein"/>
    <property type="match status" value="1"/>
</dbReference>
<dbReference type="PROSITE" id="PS00211">
    <property type="entry name" value="ABC_TRANSPORTER_1"/>
    <property type="match status" value="1"/>
</dbReference>
<comment type="caution">
    <text evidence="6">The sequence shown here is derived from an EMBL/GenBank/DDBJ whole genome shotgun (WGS) entry which is preliminary data.</text>
</comment>
<dbReference type="PROSITE" id="PS50893">
    <property type="entry name" value="ABC_TRANSPORTER_2"/>
    <property type="match status" value="1"/>
</dbReference>
<evidence type="ECO:0000313" key="6">
    <source>
        <dbReference type="EMBL" id="KAE9635444.1"/>
    </source>
</evidence>
<evidence type="ECO:0000256" key="2">
    <source>
        <dbReference type="ARBA" id="ARBA00022448"/>
    </source>
</evidence>
<dbReference type="Proteomes" id="UP000483018">
    <property type="component" value="Unassembled WGS sequence"/>
</dbReference>
<evidence type="ECO:0000313" key="7">
    <source>
        <dbReference type="Proteomes" id="UP000483018"/>
    </source>
</evidence>
<dbReference type="RefSeq" id="WP_158739692.1">
    <property type="nucleotide sequence ID" value="NZ_WSLF01000003.1"/>
</dbReference>
<dbReference type="InterPro" id="IPR003439">
    <property type="entry name" value="ABC_transporter-like_ATP-bd"/>
</dbReference>
<dbReference type="GO" id="GO:0098796">
    <property type="term" value="C:membrane protein complex"/>
    <property type="evidence" value="ECO:0007669"/>
    <property type="project" value="UniProtKB-ARBA"/>
</dbReference>
<evidence type="ECO:0000259" key="5">
    <source>
        <dbReference type="PROSITE" id="PS50893"/>
    </source>
</evidence>
<dbReference type="InterPro" id="IPR027417">
    <property type="entry name" value="P-loop_NTPase"/>
</dbReference>
<protein>
    <submittedName>
        <fullName evidence="6">ATP-binding cassette domain-containing protein</fullName>
    </submittedName>
</protein>
<evidence type="ECO:0000256" key="1">
    <source>
        <dbReference type="ARBA" id="ARBA00005417"/>
    </source>
</evidence>
<dbReference type="InterPro" id="IPR017911">
    <property type="entry name" value="MacB-like_ATP-bd"/>
</dbReference>